<feature type="coiled-coil region" evidence="4">
    <location>
        <begin position="928"/>
        <end position="969"/>
    </location>
</feature>
<keyword evidence="3" id="KW-0378">Hydrolase</keyword>
<name>A0A8H6FRV7_9LECA</name>
<dbReference type="InterPro" id="IPR038765">
    <property type="entry name" value="Papain-like_cys_pep_sf"/>
</dbReference>
<gene>
    <name evidence="7" type="ORF">HO173_008273</name>
</gene>
<evidence type="ECO:0000259" key="6">
    <source>
        <dbReference type="Pfam" id="PF02902"/>
    </source>
</evidence>
<protein>
    <recommendedName>
        <fullName evidence="6">Ubiquitin-like protease family profile domain-containing protein</fullName>
    </recommendedName>
</protein>
<dbReference type="SUPFAM" id="SSF54001">
    <property type="entry name" value="Cysteine proteinases"/>
    <property type="match status" value="1"/>
</dbReference>
<comment type="similarity">
    <text evidence="1">Belongs to the peptidase C48 family.</text>
</comment>
<evidence type="ECO:0000256" key="3">
    <source>
        <dbReference type="ARBA" id="ARBA00022801"/>
    </source>
</evidence>
<dbReference type="OrthoDB" id="5429358at2759"/>
<evidence type="ECO:0000313" key="7">
    <source>
        <dbReference type="EMBL" id="KAF6233542.1"/>
    </source>
</evidence>
<evidence type="ECO:0000313" key="8">
    <source>
        <dbReference type="Proteomes" id="UP000578531"/>
    </source>
</evidence>
<dbReference type="GeneID" id="59289929"/>
<feature type="region of interest" description="Disordered" evidence="5">
    <location>
        <begin position="292"/>
        <end position="323"/>
    </location>
</feature>
<dbReference type="RefSeq" id="XP_037162959.1">
    <property type="nucleotide sequence ID" value="XM_037310173.1"/>
</dbReference>
<evidence type="ECO:0000256" key="4">
    <source>
        <dbReference type="SAM" id="Coils"/>
    </source>
</evidence>
<feature type="compositionally biased region" description="Polar residues" evidence="5">
    <location>
        <begin position="294"/>
        <end position="312"/>
    </location>
</feature>
<feature type="region of interest" description="Disordered" evidence="5">
    <location>
        <begin position="192"/>
        <end position="278"/>
    </location>
</feature>
<dbReference type="Gene3D" id="3.40.395.10">
    <property type="entry name" value="Adenoviral Proteinase, Chain A"/>
    <property type="match status" value="1"/>
</dbReference>
<keyword evidence="4" id="KW-0175">Coiled coil</keyword>
<evidence type="ECO:0000256" key="1">
    <source>
        <dbReference type="ARBA" id="ARBA00005234"/>
    </source>
</evidence>
<feature type="compositionally biased region" description="Basic and acidic residues" evidence="5">
    <location>
        <begin position="471"/>
        <end position="490"/>
    </location>
</feature>
<feature type="compositionally biased region" description="Basic and acidic residues" evidence="5">
    <location>
        <begin position="529"/>
        <end position="549"/>
    </location>
</feature>
<accession>A0A8H6FRV7</accession>
<comment type="caution">
    <text evidence="7">The sequence shown here is derived from an EMBL/GenBank/DDBJ whole genome shotgun (WGS) entry which is preliminary data.</text>
</comment>
<proteinExistence type="inferred from homology"/>
<evidence type="ECO:0000256" key="2">
    <source>
        <dbReference type="ARBA" id="ARBA00022670"/>
    </source>
</evidence>
<feature type="compositionally biased region" description="Low complexity" evidence="5">
    <location>
        <begin position="249"/>
        <end position="259"/>
    </location>
</feature>
<dbReference type="GO" id="GO:0008234">
    <property type="term" value="F:cysteine-type peptidase activity"/>
    <property type="evidence" value="ECO:0007669"/>
    <property type="project" value="InterPro"/>
</dbReference>
<feature type="domain" description="Ubiquitin-like protease family profile" evidence="6">
    <location>
        <begin position="684"/>
        <end position="779"/>
    </location>
</feature>
<dbReference type="GO" id="GO:0019783">
    <property type="term" value="F:ubiquitin-like protein peptidase activity"/>
    <property type="evidence" value="ECO:0007669"/>
    <property type="project" value="UniProtKB-ARBA"/>
</dbReference>
<dbReference type="EMBL" id="JACCJC010000036">
    <property type="protein sequence ID" value="KAF6233542.1"/>
    <property type="molecule type" value="Genomic_DNA"/>
</dbReference>
<feature type="region of interest" description="Disordered" evidence="5">
    <location>
        <begin position="449"/>
        <end position="630"/>
    </location>
</feature>
<sequence>MALTKEAEGIAYDWSQLLADEEDFYYNSQAEANATILKCLAQSGPLSPTLVLAGLLKKCATRVAKNDVMVLCTLGTAVRLNVAEQVVAGREGEVRACILRAQAQRVSINQNANALLGERWGGWNVCEKNQKCSVRLATELAKLCRLGDSKEDAKAMLLMQITKRRTTKASGVSKVATLMTVDVQNAITASKSRIHNKREAQVTKAMPGDLRKDSPQPESPIVFKPVQFGEAEDLSDNHSVHSLPSNFGSTSSSRSFSTPTRRRHSTAPSSPPVDSQSMTADIEPISKRRKLANGLSQAQSPQRPNPTSSTSIKSEDQDASELGEANVELTTSKEEGNAPTRSAFDAKDTFTTLPAALKERVSKGPTPRVVLPPYPAKLNSFTGLRRRKLKLQKTTEAELNLDRAMSPEVMRHDGEPAMADCDSPIILPSSPSAMSPELKAGHLDDLLSPGGSNAKMSDAIDGYGGNNGDASEPRKAINKDERNKDVDDSRNALPGGMNSCIDNGNNPGTSDINASDGIQHSIDNGSDNGDARDTIHSRRDSGIKSDDGSHSLMGSGVNKGSFNGIDNVIDSSIHNPKQAPADEPIQANESAQAGAPAQVDDPGCQASTTKDKESAPCSGRQIPSNDLQGARRSFRPGTWLSTTAIQSVLDRCQFNGIRVFDPAFLSANTVARLRRGVGEDSWWILPLLLQKRHWTLITIDILASTSYFWNSLPNPAYESKARQAIDKLLASLNSQMSEASSEATSIEWKFNTVDCSAQNNLHDCGIYIIVNAFHTMLKTPMPPCIDPDLWRGVLDSLLDDDSTNSHRLEKLAEIDLKIPPVTRKAGQAPEVVTAKEIVQEDIINSLAFKDSLCAAISLMRERLRNTQDRLTLSDEVLHVLRELLKRMTDVYETSLIETKALEKTVRAHHNTLTTYNECDIGYQSAELRDMIQSKLEEYQHKLNTCQAKLPELEKAKRGWERAVKTCEEEGKDRSDRVGREKLLLRDLAERLDTWKEKQLLLVKSIESLQEELRDSV</sequence>
<dbReference type="Pfam" id="PF02902">
    <property type="entry name" value="Peptidase_C48"/>
    <property type="match status" value="1"/>
</dbReference>
<keyword evidence="8" id="KW-1185">Reference proteome</keyword>
<dbReference type="GO" id="GO:0006508">
    <property type="term" value="P:proteolysis"/>
    <property type="evidence" value="ECO:0007669"/>
    <property type="project" value="UniProtKB-KW"/>
</dbReference>
<keyword evidence="2" id="KW-0645">Protease</keyword>
<dbReference type="Proteomes" id="UP000578531">
    <property type="component" value="Unassembled WGS sequence"/>
</dbReference>
<reference evidence="7 8" key="1">
    <citation type="journal article" date="2020" name="Genomics">
        <title>Complete, high-quality genomes from long-read metagenomic sequencing of two wolf lichen thalli reveals enigmatic genome architecture.</title>
        <authorList>
            <person name="McKenzie S.K."/>
            <person name="Walston R.F."/>
            <person name="Allen J.L."/>
        </authorList>
    </citation>
    <scope>NUCLEOTIDE SEQUENCE [LARGE SCALE GENOMIC DNA]</scope>
    <source>
        <strain evidence="7">WasteWater2</strain>
    </source>
</reference>
<organism evidence="7 8">
    <name type="scientific">Letharia columbiana</name>
    <dbReference type="NCBI Taxonomy" id="112416"/>
    <lineage>
        <taxon>Eukaryota</taxon>
        <taxon>Fungi</taxon>
        <taxon>Dikarya</taxon>
        <taxon>Ascomycota</taxon>
        <taxon>Pezizomycotina</taxon>
        <taxon>Lecanoromycetes</taxon>
        <taxon>OSLEUM clade</taxon>
        <taxon>Lecanoromycetidae</taxon>
        <taxon>Lecanorales</taxon>
        <taxon>Lecanorineae</taxon>
        <taxon>Parmeliaceae</taxon>
        <taxon>Letharia</taxon>
    </lineage>
</organism>
<dbReference type="AlphaFoldDB" id="A0A8H6FRV7"/>
<dbReference type="InterPro" id="IPR003653">
    <property type="entry name" value="Peptidase_C48_C"/>
</dbReference>
<feature type="compositionally biased region" description="Polar residues" evidence="5">
    <location>
        <begin position="500"/>
        <end position="527"/>
    </location>
</feature>
<evidence type="ECO:0000256" key="5">
    <source>
        <dbReference type="SAM" id="MobiDB-lite"/>
    </source>
</evidence>